<dbReference type="Proteomes" id="UP001148838">
    <property type="component" value="Unassembled WGS sequence"/>
</dbReference>
<feature type="compositionally biased region" description="Basic and acidic residues" evidence="1">
    <location>
        <begin position="58"/>
        <end position="68"/>
    </location>
</feature>
<protein>
    <submittedName>
        <fullName evidence="2">Uncharacterized protein</fullName>
    </submittedName>
</protein>
<sequence>MEEELEEEQFGFRKGKGMKKAFDTMDWSELKGILKKIGMGASAREGPRPTSRLLASRPHAEAEVDDHPTRMEKLPADRCQQPAVAPAVTGPRSHNSGDPKLLCVGALRNRLIHCSAVKNLFFETVTIACGVPKILREKHEERDEDKIAQCNVISKPSLQYGSEKWVMREEDKRRIETSEMIFMRSLLEVSLSDKKTIAIKRSIFCGPLEKEVRKRLLRYFVWNVTETWTLRRSEEKRLEAYEKWIWRRMECMKWTDRIRNEAVLERVDEERMMLKLFRKRKIN</sequence>
<proteinExistence type="predicted"/>
<evidence type="ECO:0000313" key="3">
    <source>
        <dbReference type="Proteomes" id="UP001148838"/>
    </source>
</evidence>
<reference evidence="2 3" key="1">
    <citation type="journal article" date="2022" name="Allergy">
        <title>Genome assembly and annotation of Periplaneta americana reveal a comprehensive cockroach allergen profile.</title>
        <authorList>
            <person name="Wang L."/>
            <person name="Xiong Q."/>
            <person name="Saelim N."/>
            <person name="Wang L."/>
            <person name="Nong W."/>
            <person name="Wan A.T."/>
            <person name="Shi M."/>
            <person name="Liu X."/>
            <person name="Cao Q."/>
            <person name="Hui J.H.L."/>
            <person name="Sookrung N."/>
            <person name="Leung T.F."/>
            <person name="Tungtrongchitr A."/>
            <person name="Tsui S.K.W."/>
        </authorList>
    </citation>
    <scope>NUCLEOTIDE SEQUENCE [LARGE SCALE GENOMIC DNA]</scope>
    <source>
        <strain evidence="2">PWHHKU_190912</strain>
    </source>
</reference>
<keyword evidence="3" id="KW-1185">Reference proteome</keyword>
<comment type="caution">
    <text evidence="2">The sequence shown here is derived from an EMBL/GenBank/DDBJ whole genome shotgun (WGS) entry which is preliminary data.</text>
</comment>
<organism evidence="2 3">
    <name type="scientific">Periplaneta americana</name>
    <name type="common">American cockroach</name>
    <name type="synonym">Blatta americana</name>
    <dbReference type="NCBI Taxonomy" id="6978"/>
    <lineage>
        <taxon>Eukaryota</taxon>
        <taxon>Metazoa</taxon>
        <taxon>Ecdysozoa</taxon>
        <taxon>Arthropoda</taxon>
        <taxon>Hexapoda</taxon>
        <taxon>Insecta</taxon>
        <taxon>Pterygota</taxon>
        <taxon>Neoptera</taxon>
        <taxon>Polyneoptera</taxon>
        <taxon>Dictyoptera</taxon>
        <taxon>Blattodea</taxon>
        <taxon>Blattoidea</taxon>
        <taxon>Blattidae</taxon>
        <taxon>Blattinae</taxon>
        <taxon>Periplaneta</taxon>
    </lineage>
</organism>
<name>A0ABQ8SPQ1_PERAM</name>
<gene>
    <name evidence="2" type="ORF">ANN_18353</name>
</gene>
<dbReference type="EMBL" id="JAJSOF020000023">
    <property type="protein sequence ID" value="KAJ4435736.1"/>
    <property type="molecule type" value="Genomic_DNA"/>
</dbReference>
<feature type="region of interest" description="Disordered" evidence="1">
    <location>
        <begin position="40"/>
        <end position="68"/>
    </location>
</feature>
<accession>A0ABQ8SPQ1</accession>
<evidence type="ECO:0000313" key="2">
    <source>
        <dbReference type="EMBL" id="KAJ4435736.1"/>
    </source>
</evidence>
<evidence type="ECO:0000256" key="1">
    <source>
        <dbReference type="SAM" id="MobiDB-lite"/>
    </source>
</evidence>